<dbReference type="GO" id="GO:0005737">
    <property type="term" value="C:cytoplasm"/>
    <property type="evidence" value="ECO:0007669"/>
    <property type="project" value="UniProtKB-SubCell"/>
</dbReference>
<protein>
    <recommendedName>
        <fullName evidence="2">T-protein</fullName>
    </recommendedName>
</protein>
<keyword evidence="2" id="KW-0057">Aromatic amino acid biosynthesis</keyword>
<dbReference type="NCBIfam" id="NF008400">
    <property type="entry name" value="PRK11199.1"/>
    <property type="match status" value="1"/>
</dbReference>
<dbReference type="Pfam" id="PF20463">
    <property type="entry name" value="PDH_C"/>
    <property type="match status" value="1"/>
</dbReference>
<dbReference type="RefSeq" id="WP_126766516.1">
    <property type="nucleotide sequence ID" value="NZ_PIPJ01000002.1"/>
</dbReference>
<dbReference type="InterPro" id="IPR003099">
    <property type="entry name" value="Prephen_DH"/>
</dbReference>
<dbReference type="GO" id="GO:0006571">
    <property type="term" value="P:tyrosine biosynthetic process"/>
    <property type="evidence" value="ECO:0007669"/>
    <property type="project" value="UniProtKB-UniPathway"/>
</dbReference>
<keyword evidence="2" id="KW-0520">NAD</keyword>
<comment type="subcellular location">
    <subcellularLocation>
        <location evidence="2">Cytoplasm</location>
    </subcellularLocation>
</comment>
<evidence type="ECO:0000259" key="3">
    <source>
        <dbReference type="PROSITE" id="PS51168"/>
    </source>
</evidence>
<accession>A0A432W0Z7</accession>
<dbReference type="InterPro" id="IPR046826">
    <property type="entry name" value="PDH_N"/>
</dbReference>
<dbReference type="UniPathway" id="UPA00120">
    <property type="reaction ID" value="UER00203"/>
</dbReference>
<dbReference type="PROSITE" id="PS51176">
    <property type="entry name" value="PDH_ADH"/>
    <property type="match status" value="1"/>
</dbReference>
<feature type="domain" description="Chorismate mutase" evidence="3">
    <location>
        <begin position="1"/>
        <end position="90"/>
    </location>
</feature>
<dbReference type="OrthoDB" id="6198144at2"/>
<dbReference type="PANTHER" id="PTHR21363:SF0">
    <property type="entry name" value="PREPHENATE DEHYDROGENASE [NADP(+)]"/>
    <property type="match status" value="1"/>
</dbReference>
<dbReference type="GO" id="GO:0004106">
    <property type="term" value="F:chorismate mutase activity"/>
    <property type="evidence" value="ECO:0007669"/>
    <property type="project" value="InterPro"/>
</dbReference>
<keyword evidence="2" id="KW-0028">Amino-acid biosynthesis</keyword>
<dbReference type="AlphaFoldDB" id="A0A432W0Z7"/>
<dbReference type="InterPro" id="IPR002701">
    <property type="entry name" value="CM_II_prokaryot"/>
</dbReference>
<keyword evidence="2" id="KW-0963">Cytoplasm</keyword>
<dbReference type="InterPro" id="IPR008927">
    <property type="entry name" value="6-PGluconate_DH-like_C_sf"/>
</dbReference>
<sequence length="373" mass="41831">MDSRLQRLREEIDATDSELVRLLARRMEISRQIGEVKHDLGQPLYVPEREAALIAARREEAEAQGMSGDVIEDVLRRVMRESYQRQKHQGFRRTGDGQRNVVVVGGKGQLGSLFARWFELSGYPVVVIDQDNLPELAAATENAALVLISVPVSVTPDVIAALPELPSDCVLADLTSVKQEPLAAMLAQHSGPVLGLHPMFGPSVPTLAKQTILVTPGRDSTAAQWLLRQFEIWGTSVTELTAEQHDKAMSVIQVMRHLSTFVYGYHLAHEDIDLDELLSLSSPIYRLELLMVGRLFAQSPELYADIILSDQDQHRMIRRYLNRFSNLLDVIETEGRAGFVREFQAVARWFGPHASHFLKESVSLLQHADDAKR</sequence>
<evidence type="ECO:0000313" key="5">
    <source>
        <dbReference type="EMBL" id="RUO22662.1"/>
    </source>
</evidence>
<dbReference type="Gene3D" id="1.20.59.10">
    <property type="entry name" value="Chorismate mutase"/>
    <property type="match status" value="1"/>
</dbReference>
<dbReference type="NCBIfam" id="TIGR01799">
    <property type="entry name" value="CM_T"/>
    <property type="match status" value="1"/>
</dbReference>
<keyword evidence="6" id="KW-1185">Reference proteome</keyword>
<reference evidence="6" key="1">
    <citation type="journal article" date="2018" name="Front. Microbiol.">
        <title>Genome-Based Analysis Reveals the Taxonomy and Diversity of the Family Idiomarinaceae.</title>
        <authorList>
            <person name="Liu Y."/>
            <person name="Lai Q."/>
            <person name="Shao Z."/>
        </authorList>
    </citation>
    <scope>NUCLEOTIDE SEQUENCE [LARGE SCALE GENOMIC DNA]</scope>
    <source>
        <strain evidence="6">GBPy7</strain>
    </source>
</reference>
<comment type="pathway">
    <text evidence="2">Amino-acid biosynthesis; L-tyrosine biosynthesis; (4-hydroxyphenyl)pyruvate from prephenate (NAD(+) route): step 1/1.</text>
</comment>
<dbReference type="PROSITE" id="PS51168">
    <property type="entry name" value="CHORISMATE_MUT_2"/>
    <property type="match status" value="1"/>
</dbReference>
<dbReference type="GO" id="GO:0004665">
    <property type="term" value="F:prephenate dehydrogenase (NADP+) activity"/>
    <property type="evidence" value="ECO:0007669"/>
    <property type="project" value="InterPro"/>
</dbReference>
<evidence type="ECO:0000259" key="4">
    <source>
        <dbReference type="PROSITE" id="PS51176"/>
    </source>
</evidence>
<dbReference type="Proteomes" id="UP000288395">
    <property type="component" value="Unassembled WGS sequence"/>
</dbReference>
<dbReference type="SUPFAM" id="SSF51735">
    <property type="entry name" value="NAD(P)-binding Rossmann-fold domains"/>
    <property type="match status" value="1"/>
</dbReference>
<dbReference type="InterPro" id="IPR008244">
    <property type="entry name" value="Chor_mut/prephenate_DH_T"/>
</dbReference>
<evidence type="ECO:0000256" key="2">
    <source>
        <dbReference type="PIRNR" id="PIRNR001499"/>
    </source>
</evidence>
<dbReference type="Pfam" id="PF01817">
    <property type="entry name" value="CM_2"/>
    <property type="match status" value="1"/>
</dbReference>
<dbReference type="EMBL" id="PIPJ01000002">
    <property type="protein sequence ID" value="RUO22662.1"/>
    <property type="molecule type" value="Genomic_DNA"/>
</dbReference>
<dbReference type="InterPro" id="IPR036979">
    <property type="entry name" value="CM_dom_sf"/>
</dbReference>
<keyword evidence="2 5" id="KW-0413">Isomerase</keyword>
<comment type="caution">
    <text evidence="5">The sequence shown here is derived from an EMBL/GenBank/DDBJ whole genome shotgun (WGS) entry which is preliminary data.</text>
</comment>
<dbReference type="UniPathway" id="UPA00122">
    <property type="reaction ID" value="UER00961"/>
</dbReference>
<dbReference type="GO" id="GO:0046417">
    <property type="term" value="P:chorismate metabolic process"/>
    <property type="evidence" value="ECO:0007669"/>
    <property type="project" value="InterPro"/>
</dbReference>
<dbReference type="PANTHER" id="PTHR21363">
    <property type="entry name" value="PREPHENATE DEHYDROGENASE"/>
    <property type="match status" value="1"/>
</dbReference>
<dbReference type="InterPro" id="IPR011277">
    <property type="entry name" value="CM_T"/>
</dbReference>
<organism evidence="5 6">
    <name type="scientific">Aliidiomarina iranensis</name>
    <dbReference type="NCBI Taxonomy" id="1434071"/>
    <lineage>
        <taxon>Bacteria</taxon>
        <taxon>Pseudomonadati</taxon>
        <taxon>Pseudomonadota</taxon>
        <taxon>Gammaproteobacteria</taxon>
        <taxon>Alteromonadales</taxon>
        <taxon>Idiomarinaceae</taxon>
        <taxon>Aliidiomarina</taxon>
    </lineage>
</organism>
<dbReference type="Gene3D" id="1.10.3660.10">
    <property type="entry name" value="6-phosphogluconate dehydrogenase C-terminal like domain"/>
    <property type="match status" value="1"/>
</dbReference>
<dbReference type="SUPFAM" id="SSF48179">
    <property type="entry name" value="6-phosphogluconate dehydrogenase C-terminal domain-like"/>
    <property type="match status" value="1"/>
</dbReference>
<dbReference type="SUPFAM" id="SSF48600">
    <property type="entry name" value="Chorismate mutase II"/>
    <property type="match status" value="1"/>
</dbReference>
<dbReference type="InterPro" id="IPR036291">
    <property type="entry name" value="NAD(P)-bd_dom_sf"/>
</dbReference>
<dbReference type="InterPro" id="IPR046825">
    <property type="entry name" value="PDH_C"/>
</dbReference>
<dbReference type="SMART" id="SM00830">
    <property type="entry name" value="CM_2"/>
    <property type="match status" value="1"/>
</dbReference>
<gene>
    <name evidence="5" type="primary">tyrA</name>
    <name evidence="5" type="ORF">CWE08_05720</name>
</gene>
<dbReference type="InterPro" id="IPR036263">
    <property type="entry name" value="Chorismate_II_sf"/>
</dbReference>
<evidence type="ECO:0000256" key="1">
    <source>
        <dbReference type="ARBA" id="ARBA00023002"/>
    </source>
</evidence>
<dbReference type="Gene3D" id="3.40.50.720">
    <property type="entry name" value="NAD(P)-binding Rossmann-like Domain"/>
    <property type="match status" value="1"/>
</dbReference>
<name>A0A432W0Z7_9GAMM</name>
<dbReference type="GO" id="GO:0070403">
    <property type="term" value="F:NAD+ binding"/>
    <property type="evidence" value="ECO:0007669"/>
    <property type="project" value="InterPro"/>
</dbReference>
<keyword evidence="2" id="KW-0827">Tyrosine biosynthesis</keyword>
<feature type="domain" description="Prephenate/arogenate dehydrogenase" evidence="4">
    <location>
        <begin position="99"/>
        <end position="361"/>
    </location>
</feature>
<dbReference type="InterPro" id="IPR050812">
    <property type="entry name" value="Preph/Arog_dehydrog"/>
</dbReference>
<keyword evidence="1 2" id="KW-0560">Oxidoreductase</keyword>
<dbReference type="GO" id="GO:0008977">
    <property type="term" value="F:prephenate dehydrogenase (NAD+) activity"/>
    <property type="evidence" value="ECO:0007669"/>
    <property type="project" value="InterPro"/>
</dbReference>
<dbReference type="Pfam" id="PF02153">
    <property type="entry name" value="PDH_N"/>
    <property type="match status" value="1"/>
</dbReference>
<proteinExistence type="predicted"/>
<dbReference type="PIRSF" id="PIRSF001499">
    <property type="entry name" value="Chor_mut_pdh_Tpr"/>
    <property type="match status" value="1"/>
</dbReference>
<comment type="pathway">
    <text evidence="2">Metabolic intermediate biosynthesis; prephenate biosynthesis; prephenate from chorismate: step 1/1.</text>
</comment>
<evidence type="ECO:0000313" key="6">
    <source>
        <dbReference type="Proteomes" id="UP000288395"/>
    </source>
</evidence>